<dbReference type="Gene3D" id="3.40.50.10140">
    <property type="entry name" value="Toll/interleukin-1 receptor homology (TIR) domain"/>
    <property type="match status" value="1"/>
</dbReference>
<evidence type="ECO:0000259" key="2">
    <source>
        <dbReference type="PROSITE" id="PS50104"/>
    </source>
</evidence>
<feature type="region of interest" description="Disordered" evidence="1">
    <location>
        <begin position="1"/>
        <end position="26"/>
    </location>
</feature>
<keyword evidence="3" id="KW-0675">Receptor</keyword>
<gene>
    <name evidence="3" type="ORF">FJ657_06770</name>
</gene>
<dbReference type="OrthoDB" id="122965at2"/>
<comment type="caution">
    <text evidence="3">The sequence shown here is derived from an EMBL/GenBank/DDBJ whole genome shotgun (WGS) entry which is preliminary data.</text>
</comment>
<feature type="domain" description="TIR" evidence="2">
    <location>
        <begin position="35"/>
        <end position="188"/>
    </location>
</feature>
<organism evidence="3 4">
    <name type="scientific">Schumannella soli</name>
    <dbReference type="NCBI Taxonomy" id="2590779"/>
    <lineage>
        <taxon>Bacteria</taxon>
        <taxon>Bacillati</taxon>
        <taxon>Actinomycetota</taxon>
        <taxon>Actinomycetes</taxon>
        <taxon>Micrococcales</taxon>
        <taxon>Microbacteriaceae</taxon>
        <taxon>Schumannella</taxon>
    </lineage>
</organism>
<sequence>MRVGCAARGSGQRPRRPQRGDGGAGGVDHCSRYSFVVKVFISWSGATSRAVAEALAEWLPKVVQSIDPFVSAKDIDKGANWTVELARELEDAEFGVICLAPDNLSSPWLNYEAGAITKSVHSRVCPVLFGVEKSDVKAPIAQLQMTAIEPEDFKLLLASMNKVAGDAVPSAALDEAIEVWWPKLQQRLELIKLPGKPTRGAVESPEPVKPEIDISEMIEELLHRVRDVDTRVARMEKRTAAPRTVSPSRRDRLEPAASFLKKELEAEGIAVFQCEATPQGIDALLGSDLPSPLPTRVFDAAFEVAQHEKVRVRLLASNRTASFARDGSTDEAPF</sequence>
<dbReference type="Pfam" id="PF13676">
    <property type="entry name" value="TIR_2"/>
    <property type="match status" value="1"/>
</dbReference>
<evidence type="ECO:0000256" key="1">
    <source>
        <dbReference type="SAM" id="MobiDB-lite"/>
    </source>
</evidence>
<dbReference type="InterPro" id="IPR035897">
    <property type="entry name" value="Toll_tir_struct_dom_sf"/>
</dbReference>
<proteinExistence type="predicted"/>
<accession>A0A506XS70</accession>
<dbReference type="InterPro" id="IPR000157">
    <property type="entry name" value="TIR_dom"/>
</dbReference>
<dbReference type="Proteomes" id="UP000316252">
    <property type="component" value="Unassembled WGS sequence"/>
</dbReference>
<evidence type="ECO:0000313" key="3">
    <source>
        <dbReference type="EMBL" id="TPW75584.1"/>
    </source>
</evidence>
<dbReference type="GO" id="GO:0007165">
    <property type="term" value="P:signal transduction"/>
    <property type="evidence" value="ECO:0007669"/>
    <property type="project" value="InterPro"/>
</dbReference>
<reference evidence="3 4" key="1">
    <citation type="submission" date="2019-06" db="EMBL/GenBank/DDBJ databases">
        <authorList>
            <person name="Li F."/>
        </authorList>
    </citation>
    <scope>NUCLEOTIDE SEQUENCE [LARGE SCALE GENOMIC DNA]</scope>
    <source>
        <strain evidence="3 4">10F1D-1</strain>
    </source>
</reference>
<keyword evidence="4" id="KW-1185">Reference proteome</keyword>
<evidence type="ECO:0000313" key="4">
    <source>
        <dbReference type="Proteomes" id="UP000316252"/>
    </source>
</evidence>
<dbReference type="EMBL" id="VHQG01000002">
    <property type="protein sequence ID" value="TPW75584.1"/>
    <property type="molecule type" value="Genomic_DNA"/>
</dbReference>
<dbReference type="SUPFAM" id="SSF52200">
    <property type="entry name" value="Toll/Interleukin receptor TIR domain"/>
    <property type="match status" value="1"/>
</dbReference>
<protein>
    <submittedName>
        <fullName evidence="3">Toll/interleukin-1 receptor domain-containing protein</fullName>
    </submittedName>
</protein>
<dbReference type="PROSITE" id="PS50104">
    <property type="entry name" value="TIR"/>
    <property type="match status" value="1"/>
</dbReference>
<dbReference type="AlphaFoldDB" id="A0A506XS70"/>
<name>A0A506XS70_9MICO</name>